<protein>
    <submittedName>
        <fullName evidence="1">Uncharacterized protein</fullName>
    </submittedName>
</protein>
<comment type="caution">
    <text evidence="1">The sequence shown here is derived from an EMBL/GenBank/DDBJ whole genome shotgun (WGS) entry which is preliminary data.</text>
</comment>
<proteinExistence type="predicted"/>
<evidence type="ECO:0000313" key="1">
    <source>
        <dbReference type="EMBL" id="EHJ08124.1"/>
    </source>
</evidence>
<name>G5JI57_9STAP</name>
<sequence>MQVGHWGPSKQKFWQQNFYNNVQAGVRGLKI</sequence>
<accession>G5JI57</accession>
<gene>
    <name evidence="1" type="ORF">SS7213T_05712</name>
</gene>
<keyword evidence="2" id="KW-1185">Reference proteome</keyword>
<dbReference type="Proteomes" id="UP000005413">
    <property type="component" value="Unassembled WGS sequence"/>
</dbReference>
<dbReference type="AlphaFoldDB" id="G5JI57"/>
<reference evidence="1 2" key="1">
    <citation type="journal article" date="2012" name="BMC Genomics">
        <title>Comparative genomic analysis of the genus Staphylococcus including Staphylococcus aureus and its newly described sister species Staphylococcus simiae.</title>
        <authorList>
            <person name="Suzuki H."/>
            <person name="Lefebure T."/>
            <person name="Pavinski Bitar P."/>
            <person name="Stanhope M.J."/>
        </authorList>
    </citation>
    <scope>NUCLEOTIDE SEQUENCE [LARGE SCALE GENOMIC DNA]</scope>
    <source>
        <strain evidence="1 2">CCM 7213</strain>
    </source>
</reference>
<organism evidence="1 2">
    <name type="scientific">Staphylococcus simiae CCM 7213 = CCUG 51256</name>
    <dbReference type="NCBI Taxonomy" id="911238"/>
    <lineage>
        <taxon>Bacteria</taxon>
        <taxon>Bacillati</taxon>
        <taxon>Bacillota</taxon>
        <taxon>Bacilli</taxon>
        <taxon>Bacillales</taxon>
        <taxon>Staphylococcaceae</taxon>
        <taxon>Staphylococcus</taxon>
    </lineage>
</organism>
<evidence type="ECO:0000313" key="2">
    <source>
        <dbReference type="Proteomes" id="UP000005413"/>
    </source>
</evidence>
<dbReference type="EMBL" id="AEUN01000386">
    <property type="protein sequence ID" value="EHJ08124.1"/>
    <property type="molecule type" value="Genomic_DNA"/>
</dbReference>